<evidence type="ECO:0000313" key="1">
    <source>
        <dbReference type="EMBL" id="RFU27009.1"/>
    </source>
</evidence>
<protein>
    <submittedName>
        <fullName evidence="1">Uncharacterized protein</fullName>
    </submittedName>
</protein>
<accession>A0A3E2H0U8</accession>
<organism evidence="1 2">
    <name type="scientific">Scytalidium lignicola</name>
    <name type="common">Hyphomycete</name>
    <dbReference type="NCBI Taxonomy" id="5539"/>
    <lineage>
        <taxon>Eukaryota</taxon>
        <taxon>Fungi</taxon>
        <taxon>Dikarya</taxon>
        <taxon>Ascomycota</taxon>
        <taxon>Pezizomycotina</taxon>
        <taxon>Leotiomycetes</taxon>
        <taxon>Leotiomycetes incertae sedis</taxon>
        <taxon>Scytalidium</taxon>
    </lineage>
</organism>
<dbReference type="InterPro" id="IPR051678">
    <property type="entry name" value="AGP_Transferase"/>
</dbReference>
<dbReference type="InterPro" id="IPR011009">
    <property type="entry name" value="Kinase-like_dom_sf"/>
</dbReference>
<dbReference type="PANTHER" id="PTHR21310:SF37">
    <property type="entry name" value="AMINOGLYCOSIDE PHOSPHOTRANSFERASE DOMAIN-CONTAINING PROTEIN"/>
    <property type="match status" value="1"/>
</dbReference>
<dbReference type="AlphaFoldDB" id="A0A3E2H0U8"/>
<evidence type="ECO:0000313" key="2">
    <source>
        <dbReference type="Proteomes" id="UP000258309"/>
    </source>
</evidence>
<name>A0A3E2H0U8_SCYLI</name>
<proteinExistence type="predicted"/>
<reference evidence="1 2" key="1">
    <citation type="submission" date="2018-05" db="EMBL/GenBank/DDBJ databases">
        <title>Draft genome sequence of Scytalidium lignicola DSM 105466, a ubiquitous saprotrophic fungus.</title>
        <authorList>
            <person name="Buettner E."/>
            <person name="Gebauer A.M."/>
            <person name="Hofrichter M."/>
            <person name="Liers C."/>
            <person name="Kellner H."/>
        </authorList>
    </citation>
    <scope>NUCLEOTIDE SEQUENCE [LARGE SCALE GENOMIC DNA]</scope>
    <source>
        <strain evidence="1 2">DSM 105466</strain>
    </source>
</reference>
<comment type="caution">
    <text evidence="1">The sequence shown here is derived from an EMBL/GenBank/DDBJ whole genome shotgun (WGS) entry which is preliminary data.</text>
</comment>
<dbReference type="SUPFAM" id="SSF56112">
    <property type="entry name" value="Protein kinase-like (PK-like)"/>
    <property type="match status" value="1"/>
</dbReference>
<dbReference type="EMBL" id="NCSJ02000228">
    <property type="protein sequence ID" value="RFU27009.1"/>
    <property type="molecule type" value="Genomic_DNA"/>
</dbReference>
<dbReference type="OrthoDB" id="5412996at2759"/>
<gene>
    <name evidence="1" type="ORF">B7463_g9335</name>
</gene>
<dbReference type="Proteomes" id="UP000258309">
    <property type="component" value="Unassembled WGS sequence"/>
</dbReference>
<sequence>MDDDMQDHDNVAWDRDDEIYEKAVLNLRKITTCDKLETLTSKKMEFKESSIDDVVIRIPIYGSVKFPEEKTIAEVVTMKFLQEKTNIPVPTVLHHGLSHQNPNTGAYIIMSYIPNNGSLSKALNDPLVKEGDPHILNQFIPLEKLSNLYTQMARHLLELSQHHFPRIGSLQLHPDTNSYTVATRPLSVNMNQSVRLSNIPASVLPPKNKTYATADEWYIELARMHFAQLVFQHNDLVHNADDCRNKYLSRLLFWKLAQAGKLSTFGFQDDDYLWCDDLRAGNVLLDENSRIVSLIDFEFSYVAPKQFALDPPWWLLLEQPERWEDGIESWAKIYDERVKVWFNGMEEVEKEVGSKENLAMYMRESWETGRFWMNYAARKSWAFDSIYWKYLDERFFGARDEMGDTCERWRTRVGILSSDEKEAME</sequence>
<keyword evidence="2" id="KW-1185">Reference proteome</keyword>
<dbReference type="PANTHER" id="PTHR21310">
    <property type="entry name" value="AMINOGLYCOSIDE PHOSPHOTRANSFERASE-RELATED-RELATED"/>
    <property type="match status" value="1"/>
</dbReference>
<feature type="non-terminal residue" evidence="1">
    <location>
        <position position="1"/>
    </location>
</feature>
<feature type="non-terminal residue" evidence="1">
    <location>
        <position position="425"/>
    </location>
</feature>
<dbReference type="OMA" id="DVAWEQA"/>